<evidence type="ECO:0000256" key="8">
    <source>
        <dbReference type="ARBA" id="ARBA00026081"/>
    </source>
</evidence>
<accession>A0A4R1Y5W5</accession>
<dbReference type="InterPro" id="IPR030923">
    <property type="entry name" value="LptG"/>
</dbReference>
<evidence type="ECO:0000256" key="6">
    <source>
        <dbReference type="ARBA" id="ARBA00022989"/>
    </source>
</evidence>
<comment type="caution">
    <text evidence="10">The sequence shown here is derived from an EMBL/GenBank/DDBJ whole genome shotgun (WGS) entry which is preliminary data.</text>
</comment>
<proteinExistence type="inferred from homology"/>
<comment type="subunit">
    <text evidence="8">Component of the lipopolysaccharide transport and assembly complex. The LptBFG transporter is composed of two ATP-binding proteins (LptB) and two transmembrane proteins (LptF and LptG).</text>
</comment>
<comment type="subcellular location">
    <subcellularLocation>
        <location evidence="2">Cell membrane</location>
        <topology evidence="2">Multi-pass membrane protein</topology>
    </subcellularLocation>
</comment>
<evidence type="ECO:0000256" key="4">
    <source>
        <dbReference type="ARBA" id="ARBA00022475"/>
    </source>
</evidence>
<dbReference type="GO" id="GO:0043190">
    <property type="term" value="C:ATP-binding cassette (ABC) transporter complex"/>
    <property type="evidence" value="ECO:0007669"/>
    <property type="project" value="InterPro"/>
</dbReference>
<name>A0A4R1Y5W5_ACICA</name>
<comment type="function">
    <text evidence="1">Part of the ABC transporter complex LptBFG involved in the translocation of lipopolysaccharide (LPS) from the inner membrane to the outer membrane.</text>
</comment>
<dbReference type="Proteomes" id="UP000294963">
    <property type="component" value="Unassembled WGS sequence"/>
</dbReference>
<evidence type="ECO:0000256" key="1">
    <source>
        <dbReference type="ARBA" id="ARBA00002265"/>
    </source>
</evidence>
<evidence type="ECO:0000313" key="11">
    <source>
        <dbReference type="Proteomes" id="UP000294963"/>
    </source>
</evidence>
<evidence type="ECO:0000256" key="2">
    <source>
        <dbReference type="ARBA" id="ARBA00004651"/>
    </source>
</evidence>
<feature type="transmembrane region" description="Helical" evidence="9">
    <location>
        <begin position="104"/>
        <end position="124"/>
    </location>
</feature>
<dbReference type="NCBIfam" id="TIGR04408">
    <property type="entry name" value="LptG_lptG"/>
    <property type="match status" value="1"/>
</dbReference>
<keyword evidence="5 9" id="KW-0812">Transmembrane</keyword>
<keyword evidence="4" id="KW-1003">Cell membrane</keyword>
<dbReference type="AlphaFoldDB" id="A0A4R1Y5W5"/>
<comment type="similarity">
    <text evidence="3">Belongs to the LptF/LptG family.</text>
</comment>
<keyword evidence="6 9" id="KW-1133">Transmembrane helix</keyword>
<dbReference type="PANTHER" id="PTHR33529:SF2">
    <property type="entry name" value="LIPOPOLYSACCHARIDE EXPORT SYSTEM PERMEASE PROTEIN LPTG"/>
    <property type="match status" value="1"/>
</dbReference>
<dbReference type="InterPro" id="IPR005495">
    <property type="entry name" value="LptG/LptF_permease"/>
</dbReference>
<evidence type="ECO:0000313" key="10">
    <source>
        <dbReference type="EMBL" id="TCM71122.1"/>
    </source>
</evidence>
<dbReference type="EMBL" id="SLVJ01000001">
    <property type="protein sequence ID" value="TCM71122.1"/>
    <property type="molecule type" value="Genomic_DNA"/>
</dbReference>
<protein>
    <submittedName>
        <fullName evidence="10">Lipopolysaccharide export system permease protein</fullName>
    </submittedName>
</protein>
<evidence type="ECO:0000256" key="7">
    <source>
        <dbReference type="ARBA" id="ARBA00023136"/>
    </source>
</evidence>
<sequence>MLAKKLLAKHVTQTTAVTMLGTTAVLAFLFVLFAYIGELKSLKEGYGAWQAFLYVMWEAPRNLNQILPISALIGAVLGLGSLASSSELIVMRAAGVSLWRIVSWVMRPALLLVLLSFSISQWVIPYTNEKAQTVKSQSRAASLGEVRGYWTREGHRFVYIDYANAQGQLNRVDIINFNQEYRLQSLSRAEQGHFVKDGEWTLKGISELDLLPNGAAKMKQFAAQKLDLALQPRFVHMVTVDPEDLAPSDLVVFMRYMDEYSQVPKSYQLAFWKKVGAPFSLLALTLIACSFVFGPLRQKSMGFRLVIALFIGLTIYYLQDFLGYASLVYSPSPAWFVFVPIILMYGVGGYLIYRAR</sequence>
<reference evidence="10 11" key="1">
    <citation type="submission" date="2019-03" db="EMBL/GenBank/DDBJ databases">
        <title>Genomic analyses of the natural microbiome of Caenorhabditis elegans.</title>
        <authorList>
            <person name="Samuel B."/>
        </authorList>
    </citation>
    <scope>NUCLEOTIDE SEQUENCE [LARGE SCALE GENOMIC DNA]</scope>
    <source>
        <strain evidence="10 11">JUb89</strain>
    </source>
</reference>
<feature type="transmembrane region" description="Helical" evidence="9">
    <location>
        <begin position="301"/>
        <end position="319"/>
    </location>
</feature>
<organism evidence="10 11">
    <name type="scientific">Acinetobacter calcoaceticus</name>
    <dbReference type="NCBI Taxonomy" id="471"/>
    <lineage>
        <taxon>Bacteria</taxon>
        <taxon>Pseudomonadati</taxon>
        <taxon>Pseudomonadota</taxon>
        <taxon>Gammaproteobacteria</taxon>
        <taxon>Moraxellales</taxon>
        <taxon>Moraxellaceae</taxon>
        <taxon>Acinetobacter</taxon>
        <taxon>Acinetobacter calcoaceticus/baumannii complex</taxon>
    </lineage>
</organism>
<dbReference type="PANTHER" id="PTHR33529">
    <property type="entry name" value="SLR0882 PROTEIN-RELATED"/>
    <property type="match status" value="1"/>
</dbReference>
<evidence type="ECO:0000256" key="9">
    <source>
        <dbReference type="SAM" id="Phobius"/>
    </source>
</evidence>
<evidence type="ECO:0000256" key="5">
    <source>
        <dbReference type="ARBA" id="ARBA00022692"/>
    </source>
</evidence>
<feature type="transmembrane region" description="Helical" evidence="9">
    <location>
        <begin position="275"/>
        <end position="294"/>
    </location>
</feature>
<keyword evidence="11" id="KW-1185">Reference proteome</keyword>
<dbReference type="GO" id="GO:0055085">
    <property type="term" value="P:transmembrane transport"/>
    <property type="evidence" value="ECO:0007669"/>
    <property type="project" value="InterPro"/>
</dbReference>
<dbReference type="Pfam" id="PF03739">
    <property type="entry name" value="LptF_LptG"/>
    <property type="match status" value="1"/>
</dbReference>
<gene>
    <name evidence="10" type="ORF">EC844_101410</name>
</gene>
<feature type="transmembrane region" description="Helical" evidence="9">
    <location>
        <begin position="334"/>
        <end position="353"/>
    </location>
</feature>
<feature type="transmembrane region" description="Helical" evidence="9">
    <location>
        <begin position="12"/>
        <end position="36"/>
    </location>
</feature>
<dbReference type="OrthoDB" id="9776227at2"/>
<evidence type="ECO:0000256" key="3">
    <source>
        <dbReference type="ARBA" id="ARBA00007725"/>
    </source>
</evidence>
<keyword evidence="7 9" id="KW-0472">Membrane</keyword>
<dbReference type="GO" id="GO:0015920">
    <property type="term" value="P:lipopolysaccharide transport"/>
    <property type="evidence" value="ECO:0007669"/>
    <property type="project" value="TreeGrafter"/>
</dbReference>